<evidence type="ECO:0000256" key="1">
    <source>
        <dbReference type="SAM" id="MobiDB-lite"/>
    </source>
</evidence>
<feature type="region of interest" description="Disordered" evidence="1">
    <location>
        <begin position="58"/>
        <end position="86"/>
    </location>
</feature>
<feature type="compositionally biased region" description="Low complexity" evidence="1">
    <location>
        <begin position="70"/>
        <end position="82"/>
    </location>
</feature>
<dbReference type="Proteomes" id="UP001386955">
    <property type="component" value="Unassembled WGS sequence"/>
</dbReference>
<sequence>MEYAQTKVTSILSFLATVYSTPPNFRSSRGFEYEKAHGLVSSVEIDLNQARRRVCVGSNKSGEKRVARANNKNVRGGVNNNLGGNGGGGGLTWKQVVQRMQQSCLTHNLAKGKWEAMAGGEA</sequence>
<organism evidence="2 3">
    <name type="scientific">Psophocarpus tetragonolobus</name>
    <name type="common">Winged bean</name>
    <name type="synonym">Dolichos tetragonolobus</name>
    <dbReference type="NCBI Taxonomy" id="3891"/>
    <lineage>
        <taxon>Eukaryota</taxon>
        <taxon>Viridiplantae</taxon>
        <taxon>Streptophyta</taxon>
        <taxon>Embryophyta</taxon>
        <taxon>Tracheophyta</taxon>
        <taxon>Spermatophyta</taxon>
        <taxon>Magnoliopsida</taxon>
        <taxon>eudicotyledons</taxon>
        <taxon>Gunneridae</taxon>
        <taxon>Pentapetalae</taxon>
        <taxon>rosids</taxon>
        <taxon>fabids</taxon>
        <taxon>Fabales</taxon>
        <taxon>Fabaceae</taxon>
        <taxon>Papilionoideae</taxon>
        <taxon>50 kb inversion clade</taxon>
        <taxon>NPAAA clade</taxon>
        <taxon>indigoferoid/millettioid clade</taxon>
        <taxon>Phaseoleae</taxon>
        <taxon>Psophocarpus</taxon>
    </lineage>
</organism>
<comment type="caution">
    <text evidence="2">The sequence shown here is derived from an EMBL/GenBank/DDBJ whole genome shotgun (WGS) entry which is preliminary data.</text>
</comment>
<proteinExistence type="predicted"/>
<protein>
    <submittedName>
        <fullName evidence="2">Uncharacterized protein</fullName>
    </submittedName>
</protein>
<dbReference type="EMBL" id="JAYMYS010000009">
    <property type="protein sequence ID" value="KAK7381444.1"/>
    <property type="molecule type" value="Genomic_DNA"/>
</dbReference>
<gene>
    <name evidence="2" type="ORF">VNO78_34136</name>
</gene>
<dbReference type="AlphaFoldDB" id="A0AAN9P3E8"/>
<name>A0AAN9P3E8_PSOTE</name>
<evidence type="ECO:0000313" key="2">
    <source>
        <dbReference type="EMBL" id="KAK7381444.1"/>
    </source>
</evidence>
<reference evidence="2 3" key="1">
    <citation type="submission" date="2024-01" db="EMBL/GenBank/DDBJ databases">
        <title>The genomes of 5 underutilized Papilionoideae crops provide insights into root nodulation and disease resistanc.</title>
        <authorList>
            <person name="Jiang F."/>
        </authorList>
    </citation>
    <scope>NUCLEOTIDE SEQUENCE [LARGE SCALE GENOMIC DNA]</scope>
    <source>
        <strain evidence="2">DUOXIRENSHENG_FW03</strain>
        <tissue evidence="2">Leaves</tissue>
    </source>
</reference>
<evidence type="ECO:0000313" key="3">
    <source>
        <dbReference type="Proteomes" id="UP001386955"/>
    </source>
</evidence>
<accession>A0AAN9P3E8</accession>
<keyword evidence="3" id="KW-1185">Reference proteome</keyword>